<keyword evidence="7" id="KW-0560">Oxidoreductase</keyword>
<sequence>MLSSGQKMVIVLAVVSLGFAGYLVFPGMYITAQEQPEVFVTHSGAVVQTTGDVLDPVYTIQEVEFDPEKYLRNFDYGKVSQLEDGTTLREFTIIAEDDKIMEIAPGIFYNVWTFNGEVPGPTIRATEGDLVRIHFTNNGDKEHTIHFHGNHPAEMDGIFEIVGSNGGQFTYEFIAGPVGVHPYHCHVMPVEEHIGHGLYGVFIVDPKEGRQHADEMVMMLNGFDTDFDGENNLYAANTIPFYYQHHPIQVSTNELIRVYVVNMVGLDPINNFHLHGTLYKYYPTGTDMVPSEFTDMTTFSQSERGILEFEYEYTGRYMFHAHLTEFSEKGWSGVFYAKDSSQPNMEGYAYGS</sequence>
<keyword evidence="5 10" id="KW-0479">Metal-binding</keyword>
<feature type="domain" description="Plastocyanin-like" evidence="13">
    <location>
        <begin position="110"/>
        <end position="208"/>
    </location>
</feature>
<feature type="binding site" description="type 1 copper site" evidence="10">
    <location>
        <position position="143"/>
    </location>
    <ligand>
        <name>Cu cation</name>
        <dbReference type="ChEBI" id="CHEBI:23378"/>
        <label>1</label>
    </ligand>
</feature>
<dbReference type="CDD" id="cd11024">
    <property type="entry name" value="CuRO_1_2DMCO_NIR_like"/>
    <property type="match status" value="1"/>
</dbReference>
<evidence type="ECO:0000256" key="1">
    <source>
        <dbReference type="ARBA" id="ARBA00001960"/>
    </source>
</evidence>
<dbReference type="GO" id="GO:0050421">
    <property type="term" value="F:nitrite reductase (NO-forming) activity"/>
    <property type="evidence" value="ECO:0007669"/>
    <property type="project" value="UniProtKB-EC"/>
</dbReference>
<feature type="binding site" description="type 1 copper site" evidence="10">
    <location>
        <position position="148"/>
    </location>
    <ligand>
        <name>Cu cation</name>
        <dbReference type="ChEBI" id="CHEBI:23378"/>
        <label>1</label>
    </ligand>
</feature>
<evidence type="ECO:0000256" key="9">
    <source>
        <dbReference type="ARBA" id="ARBA00049340"/>
    </source>
</evidence>
<comment type="cofactor">
    <cofactor evidence="1 10">
        <name>Cu(+)</name>
        <dbReference type="ChEBI" id="CHEBI:49552"/>
    </cofactor>
</comment>
<keyword evidence="11" id="KW-1133">Transmembrane helix</keyword>
<accession>A0A075GQT3</accession>
<comment type="subunit">
    <text evidence="2">Homotrimer.</text>
</comment>
<evidence type="ECO:0000259" key="13">
    <source>
        <dbReference type="Pfam" id="PF07732"/>
    </source>
</evidence>
<dbReference type="Gene3D" id="2.60.40.420">
    <property type="entry name" value="Cupredoxins - blue copper proteins"/>
    <property type="match status" value="2"/>
</dbReference>
<evidence type="ECO:0000256" key="6">
    <source>
        <dbReference type="ARBA" id="ARBA00022737"/>
    </source>
</evidence>
<evidence type="ECO:0000256" key="11">
    <source>
        <dbReference type="SAM" id="Phobius"/>
    </source>
</evidence>
<dbReference type="InterPro" id="IPR045087">
    <property type="entry name" value="Cu-oxidase_fam"/>
</dbReference>
<evidence type="ECO:0000256" key="2">
    <source>
        <dbReference type="ARBA" id="ARBA00011233"/>
    </source>
</evidence>
<feature type="domain" description="Plastocyanin-like" evidence="12">
    <location>
        <begin position="229"/>
        <end position="339"/>
    </location>
</feature>
<dbReference type="InterPro" id="IPR011706">
    <property type="entry name" value="Cu-oxidase_C"/>
</dbReference>
<dbReference type="PANTHER" id="PTHR11709:SF394">
    <property type="entry name" value="FI03373P-RELATED"/>
    <property type="match status" value="1"/>
</dbReference>
<dbReference type="AlphaFoldDB" id="A0A075GQT3"/>
<comment type="catalytic activity">
    <reaction evidence="9">
        <text>nitric oxide + Fe(III)-[cytochrome c] + H2O = Fe(II)-[cytochrome c] + nitrite + 2 H(+)</text>
        <dbReference type="Rhea" id="RHEA:15233"/>
        <dbReference type="Rhea" id="RHEA-COMP:10350"/>
        <dbReference type="Rhea" id="RHEA-COMP:14399"/>
        <dbReference type="ChEBI" id="CHEBI:15377"/>
        <dbReference type="ChEBI" id="CHEBI:15378"/>
        <dbReference type="ChEBI" id="CHEBI:16301"/>
        <dbReference type="ChEBI" id="CHEBI:16480"/>
        <dbReference type="ChEBI" id="CHEBI:29033"/>
        <dbReference type="ChEBI" id="CHEBI:29034"/>
        <dbReference type="EC" id="1.7.2.1"/>
    </reaction>
</comment>
<dbReference type="InterPro" id="IPR008972">
    <property type="entry name" value="Cupredoxin"/>
</dbReference>
<proteinExistence type="predicted"/>
<reference evidence="14" key="1">
    <citation type="journal article" date="2014" name="Genome Biol. Evol.">
        <title>Pangenome evidence for extensive interdomain horizontal transfer affecting lineage core and shell genes in uncultured planktonic thaumarchaeota and euryarchaeota.</title>
        <authorList>
            <person name="Deschamps P."/>
            <person name="Zivanovic Y."/>
            <person name="Moreira D."/>
            <person name="Rodriguez-Valera F."/>
            <person name="Lopez-Garcia P."/>
        </authorList>
    </citation>
    <scope>NUCLEOTIDE SEQUENCE</scope>
</reference>
<keyword evidence="11" id="KW-0472">Membrane</keyword>
<keyword evidence="6" id="KW-0677">Repeat</keyword>
<keyword evidence="11" id="KW-0812">Transmembrane</keyword>
<evidence type="ECO:0000256" key="3">
    <source>
        <dbReference type="ARBA" id="ARBA00011882"/>
    </source>
</evidence>
<feature type="binding site" description="type 1 copper site" evidence="10">
    <location>
        <position position="193"/>
    </location>
    <ligand>
        <name>Cu cation</name>
        <dbReference type="ChEBI" id="CHEBI:23378"/>
        <label>1</label>
    </ligand>
</feature>
<evidence type="ECO:0000256" key="5">
    <source>
        <dbReference type="ARBA" id="ARBA00022723"/>
    </source>
</evidence>
<feature type="binding site" description="type 1 copper site" evidence="10">
    <location>
        <position position="184"/>
    </location>
    <ligand>
        <name>Cu cation</name>
        <dbReference type="ChEBI" id="CHEBI:23378"/>
        <label>1</label>
    </ligand>
</feature>
<comment type="cofactor">
    <cofactor evidence="10">
        <name>Cu(2+)</name>
        <dbReference type="ChEBI" id="CHEBI:29036"/>
    </cofactor>
</comment>
<dbReference type="PRINTS" id="PR00695">
    <property type="entry name" value="CUNO2RDTASE"/>
</dbReference>
<dbReference type="GO" id="GO:0005507">
    <property type="term" value="F:copper ion binding"/>
    <property type="evidence" value="ECO:0007669"/>
    <property type="project" value="InterPro"/>
</dbReference>
<evidence type="ECO:0000256" key="4">
    <source>
        <dbReference type="ARBA" id="ARBA00017290"/>
    </source>
</evidence>
<dbReference type="EMBL" id="KF900767">
    <property type="protein sequence ID" value="AIF06346.1"/>
    <property type="molecule type" value="Genomic_DNA"/>
</dbReference>
<dbReference type="Pfam" id="PF07731">
    <property type="entry name" value="Cu-oxidase_2"/>
    <property type="match status" value="1"/>
</dbReference>
<evidence type="ECO:0000256" key="7">
    <source>
        <dbReference type="ARBA" id="ARBA00023002"/>
    </source>
</evidence>
<dbReference type="Pfam" id="PF07732">
    <property type="entry name" value="Cu-oxidase_3"/>
    <property type="match status" value="1"/>
</dbReference>
<keyword evidence="8 10" id="KW-0186">Copper</keyword>
<dbReference type="SUPFAM" id="SSF49503">
    <property type="entry name" value="Cupredoxins"/>
    <property type="match status" value="2"/>
</dbReference>
<name>A0A075GQT3_9ARCH</name>
<evidence type="ECO:0000313" key="14">
    <source>
        <dbReference type="EMBL" id="AIF06346.1"/>
    </source>
</evidence>
<dbReference type="PANTHER" id="PTHR11709">
    <property type="entry name" value="MULTI-COPPER OXIDASE"/>
    <property type="match status" value="1"/>
</dbReference>
<organism evidence="14">
    <name type="scientific">uncultured marine thaumarchaeote KM3_191_E02</name>
    <dbReference type="NCBI Taxonomy" id="1456080"/>
    <lineage>
        <taxon>Archaea</taxon>
        <taxon>Nitrososphaerota</taxon>
        <taxon>environmental samples</taxon>
    </lineage>
</organism>
<dbReference type="EC" id="1.7.2.1" evidence="3"/>
<feature type="binding site" description="type 1 copper site" evidence="10">
    <location>
        <position position="185"/>
    </location>
    <ligand>
        <name>Cu cation</name>
        <dbReference type="ChEBI" id="CHEBI:23378"/>
        <label>1</label>
    </ligand>
</feature>
<dbReference type="InterPro" id="IPR001287">
    <property type="entry name" value="NO2-reductase_Cu"/>
</dbReference>
<feature type="transmembrane region" description="Helical" evidence="11">
    <location>
        <begin position="9"/>
        <end position="30"/>
    </location>
</feature>
<evidence type="ECO:0000256" key="10">
    <source>
        <dbReference type="PIRSR" id="PIRSR601287-1"/>
    </source>
</evidence>
<dbReference type="InterPro" id="IPR011707">
    <property type="entry name" value="Cu-oxidase-like_N"/>
</dbReference>
<protein>
    <recommendedName>
        <fullName evidence="4">Copper-containing nitrite reductase</fullName>
        <ecNumber evidence="3">1.7.2.1</ecNumber>
    </recommendedName>
</protein>
<evidence type="ECO:0000256" key="8">
    <source>
        <dbReference type="ARBA" id="ARBA00023008"/>
    </source>
</evidence>
<evidence type="ECO:0000259" key="12">
    <source>
        <dbReference type="Pfam" id="PF07731"/>
    </source>
</evidence>